<proteinExistence type="predicted"/>
<dbReference type="EMBL" id="CAJVPP010004375">
    <property type="protein sequence ID" value="CAG8648861.1"/>
    <property type="molecule type" value="Genomic_DNA"/>
</dbReference>
<feature type="compositionally biased region" description="Low complexity" evidence="1">
    <location>
        <begin position="50"/>
        <end position="61"/>
    </location>
</feature>
<accession>A0A9N9DVI7</accession>
<comment type="caution">
    <text evidence="2">The sequence shown here is derived from an EMBL/GenBank/DDBJ whole genome shotgun (WGS) entry which is preliminary data.</text>
</comment>
<gene>
    <name evidence="2" type="ORF">FMOSSE_LOCUS11369</name>
</gene>
<sequence>MAITGHQFVGDYYAYAKPNNNHKREALSGIVNRLNGLPLLPYPNTTNVNESDFSQFTSTSESDSDFDVENEF</sequence>
<protein>
    <submittedName>
        <fullName evidence="2">5476_t:CDS:1</fullName>
    </submittedName>
</protein>
<evidence type="ECO:0000313" key="2">
    <source>
        <dbReference type="EMBL" id="CAG8648861.1"/>
    </source>
</evidence>
<dbReference type="AlphaFoldDB" id="A0A9N9DVI7"/>
<feature type="compositionally biased region" description="Acidic residues" evidence="1">
    <location>
        <begin position="62"/>
        <end position="72"/>
    </location>
</feature>
<feature type="region of interest" description="Disordered" evidence="1">
    <location>
        <begin position="50"/>
        <end position="72"/>
    </location>
</feature>
<dbReference type="Proteomes" id="UP000789375">
    <property type="component" value="Unassembled WGS sequence"/>
</dbReference>
<reference evidence="2" key="1">
    <citation type="submission" date="2021-06" db="EMBL/GenBank/DDBJ databases">
        <authorList>
            <person name="Kallberg Y."/>
            <person name="Tangrot J."/>
            <person name="Rosling A."/>
        </authorList>
    </citation>
    <scope>NUCLEOTIDE SEQUENCE</scope>
    <source>
        <strain evidence="2">87-6 pot B 2015</strain>
    </source>
</reference>
<organism evidence="2 3">
    <name type="scientific">Funneliformis mosseae</name>
    <name type="common">Endomycorrhizal fungus</name>
    <name type="synonym">Glomus mosseae</name>
    <dbReference type="NCBI Taxonomy" id="27381"/>
    <lineage>
        <taxon>Eukaryota</taxon>
        <taxon>Fungi</taxon>
        <taxon>Fungi incertae sedis</taxon>
        <taxon>Mucoromycota</taxon>
        <taxon>Glomeromycotina</taxon>
        <taxon>Glomeromycetes</taxon>
        <taxon>Glomerales</taxon>
        <taxon>Glomeraceae</taxon>
        <taxon>Funneliformis</taxon>
    </lineage>
</organism>
<evidence type="ECO:0000256" key="1">
    <source>
        <dbReference type="SAM" id="MobiDB-lite"/>
    </source>
</evidence>
<evidence type="ECO:0000313" key="3">
    <source>
        <dbReference type="Proteomes" id="UP000789375"/>
    </source>
</evidence>
<name>A0A9N9DVI7_FUNMO</name>
<keyword evidence="3" id="KW-1185">Reference proteome</keyword>